<evidence type="ECO:0000256" key="8">
    <source>
        <dbReference type="SAM" id="MobiDB-lite"/>
    </source>
</evidence>
<dbReference type="Gene3D" id="3.20.20.70">
    <property type="entry name" value="Aldolase class I"/>
    <property type="match status" value="1"/>
</dbReference>
<dbReference type="PANTHER" id="PTHR21339:SF0">
    <property type="entry name" value="S-ADENOSYLMETHIONINE-DEPENDENT NUCLEOTIDE DEHYDRATASE RSAD2"/>
    <property type="match status" value="1"/>
</dbReference>
<sequence>MPNVTTDPTSSTDSTEPIPTGTKGVEREREREGEPETDVSLRERLVSVNYHLTKVCNYRCRFCFAHFNQIKGGMGEEGMIGIVEALAAAGTQKITFVGGEPTLVPW</sequence>
<dbReference type="InterPro" id="IPR007197">
    <property type="entry name" value="rSAM"/>
</dbReference>
<gene>
    <name evidence="10" type="ORF">KIPB_008731</name>
</gene>
<reference evidence="10 11" key="1">
    <citation type="journal article" date="2018" name="PLoS ONE">
        <title>The draft genome of Kipferlia bialata reveals reductive genome evolution in fornicate parasites.</title>
        <authorList>
            <person name="Tanifuji G."/>
            <person name="Takabayashi S."/>
            <person name="Kume K."/>
            <person name="Takagi M."/>
            <person name="Nakayama T."/>
            <person name="Kamikawa R."/>
            <person name="Inagaki Y."/>
            <person name="Hashimoto T."/>
        </authorList>
    </citation>
    <scope>NUCLEOTIDE SEQUENCE [LARGE SCALE GENOMIC DNA]</scope>
    <source>
        <strain evidence="10">NY0173</strain>
    </source>
</reference>
<dbReference type="InterPro" id="IPR058240">
    <property type="entry name" value="rSAM_sf"/>
</dbReference>
<feature type="domain" description="Radical SAM core" evidence="9">
    <location>
        <begin position="52"/>
        <end position="103"/>
    </location>
</feature>
<comment type="cofactor">
    <cofactor evidence="1">
        <name>[4Fe-4S] cluster</name>
        <dbReference type="ChEBI" id="CHEBI:49883"/>
    </cofactor>
</comment>
<dbReference type="GO" id="GO:0051607">
    <property type="term" value="P:defense response to virus"/>
    <property type="evidence" value="ECO:0007669"/>
    <property type="project" value="UniProtKB-KW"/>
</dbReference>
<dbReference type="SFLD" id="SFLDS00029">
    <property type="entry name" value="Radical_SAM"/>
    <property type="match status" value="1"/>
</dbReference>
<feature type="compositionally biased region" description="Low complexity" evidence="8">
    <location>
        <begin position="1"/>
        <end position="23"/>
    </location>
</feature>
<comment type="caution">
    <text evidence="10">The sequence shown here is derived from an EMBL/GenBank/DDBJ whole genome shotgun (WGS) entry which is preliminary data.</text>
</comment>
<accession>A0A391P4N5</accession>
<keyword evidence="6" id="KW-0411">Iron-sulfur</keyword>
<keyword evidence="7" id="KW-0051">Antiviral defense</keyword>
<protein>
    <recommendedName>
        <fullName evidence="9">Radical SAM core domain-containing protein</fullName>
    </recommendedName>
</protein>
<evidence type="ECO:0000256" key="7">
    <source>
        <dbReference type="ARBA" id="ARBA00023118"/>
    </source>
</evidence>
<dbReference type="Pfam" id="PF04055">
    <property type="entry name" value="Radical_SAM"/>
    <property type="match status" value="1"/>
</dbReference>
<evidence type="ECO:0000256" key="3">
    <source>
        <dbReference type="ARBA" id="ARBA00022691"/>
    </source>
</evidence>
<proteinExistence type="predicted"/>
<dbReference type="OrthoDB" id="549750at2759"/>
<evidence type="ECO:0000313" key="11">
    <source>
        <dbReference type="Proteomes" id="UP000265618"/>
    </source>
</evidence>
<keyword evidence="3" id="KW-0949">S-adenosyl-L-methionine</keyword>
<dbReference type="EMBL" id="BDIP01002776">
    <property type="protein sequence ID" value="GCA63242.1"/>
    <property type="molecule type" value="Genomic_DNA"/>
</dbReference>
<dbReference type="GO" id="GO:0051539">
    <property type="term" value="F:4 iron, 4 sulfur cluster binding"/>
    <property type="evidence" value="ECO:0007669"/>
    <property type="project" value="UniProtKB-KW"/>
</dbReference>
<dbReference type="SUPFAM" id="SSF102114">
    <property type="entry name" value="Radical SAM enzymes"/>
    <property type="match status" value="1"/>
</dbReference>
<name>A0A391P4N5_9EUKA</name>
<evidence type="ECO:0000256" key="1">
    <source>
        <dbReference type="ARBA" id="ARBA00001966"/>
    </source>
</evidence>
<organism evidence="10 11">
    <name type="scientific">Kipferlia bialata</name>
    <dbReference type="NCBI Taxonomy" id="797122"/>
    <lineage>
        <taxon>Eukaryota</taxon>
        <taxon>Metamonada</taxon>
        <taxon>Carpediemonas-like organisms</taxon>
        <taxon>Kipferlia</taxon>
    </lineage>
</organism>
<keyword evidence="5" id="KW-0408">Iron</keyword>
<evidence type="ECO:0000256" key="5">
    <source>
        <dbReference type="ARBA" id="ARBA00023004"/>
    </source>
</evidence>
<keyword evidence="11" id="KW-1185">Reference proteome</keyword>
<dbReference type="Proteomes" id="UP000265618">
    <property type="component" value="Unassembled WGS sequence"/>
</dbReference>
<dbReference type="GO" id="GO:0046872">
    <property type="term" value="F:metal ion binding"/>
    <property type="evidence" value="ECO:0007669"/>
    <property type="project" value="UniProtKB-KW"/>
</dbReference>
<dbReference type="GO" id="GO:0003824">
    <property type="term" value="F:catalytic activity"/>
    <property type="evidence" value="ECO:0007669"/>
    <property type="project" value="InterPro"/>
</dbReference>
<evidence type="ECO:0000313" key="10">
    <source>
        <dbReference type="EMBL" id="GCA63242.1"/>
    </source>
</evidence>
<dbReference type="InterPro" id="IPR013785">
    <property type="entry name" value="Aldolase_TIM"/>
</dbReference>
<dbReference type="InterPro" id="IPR051196">
    <property type="entry name" value="RSAD2/Viperin_antiviral"/>
</dbReference>
<keyword evidence="4" id="KW-0479">Metal-binding</keyword>
<evidence type="ECO:0000256" key="6">
    <source>
        <dbReference type="ARBA" id="ARBA00023014"/>
    </source>
</evidence>
<keyword evidence="2" id="KW-0004">4Fe-4S</keyword>
<evidence type="ECO:0000256" key="4">
    <source>
        <dbReference type="ARBA" id="ARBA00022723"/>
    </source>
</evidence>
<evidence type="ECO:0000256" key="2">
    <source>
        <dbReference type="ARBA" id="ARBA00022485"/>
    </source>
</evidence>
<dbReference type="AlphaFoldDB" id="A0A391P4N5"/>
<dbReference type="PANTHER" id="PTHR21339">
    <property type="entry name" value="RADICAL S-ADENOSYL METHIONINE DOMAIN-CONTAINING PROTEIN 2"/>
    <property type="match status" value="1"/>
</dbReference>
<feature type="region of interest" description="Disordered" evidence="8">
    <location>
        <begin position="1"/>
        <end position="38"/>
    </location>
</feature>
<evidence type="ECO:0000259" key="9">
    <source>
        <dbReference type="Pfam" id="PF04055"/>
    </source>
</evidence>
<feature type="compositionally biased region" description="Basic and acidic residues" evidence="8">
    <location>
        <begin position="24"/>
        <end position="38"/>
    </location>
</feature>